<keyword evidence="3" id="KW-1185">Reference proteome</keyword>
<gene>
    <name evidence="2" type="ORF">AVEN_66179_1</name>
</gene>
<organism evidence="2 3">
    <name type="scientific">Araneus ventricosus</name>
    <name type="common">Orbweaver spider</name>
    <name type="synonym">Epeira ventricosa</name>
    <dbReference type="NCBI Taxonomy" id="182803"/>
    <lineage>
        <taxon>Eukaryota</taxon>
        <taxon>Metazoa</taxon>
        <taxon>Ecdysozoa</taxon>
        <taxon>Arthropoda</taxon>
        <taxon>Chelicerata</taxon>
        <taxon>Arachnida</taxon>
        <taxon>Araneae</taxon>
        <taxon>Araneomorphae</taxon>
        <taxon>Entelegynae</taxon>
        <taxon>Araneoidea</taxon>
        <taxon>Araneidae</taxon>
        <taxon>Araneus</taxon>
    </lineage>
</organism>
<reference evidence="2 3" key="1">
    <citation type="journal article" date="2019" name="Sci. Rep.">
        <title>Orb-weaving spider Araneus ventricosus genome elucidates the spidroin gene catalogue.</title>
        <authorList>
            <person name="Kono N."/>
            <person name="Nakamura H."/>
            <person name="Ohtoshi R."/>
            <person name="Moran D.A.P."/>
            <person name="Shinohara A."/>
            <person name="Yoshida Y."/>
            <person name="Fujiwara M."/>
            <person name="Mori M."/>
            <person name="Tomita M."/>
            <person name="Arakawa K."/>
        </authorList>
    </citation>
    <scope>NUCLEOTIDE SEQUENCE [LARGE SCALE GENOMIC DNA]</scope>
</reference>
<protein>
    <submittedName>
        <fullName evidence="2">Uncharacterized protein</fullName>
    </submittedName>
</protein>
<feature type="chain" id="PRO_5021251074" evidence="1">
    <location>
        <begin position="19"/>
        <end position="143"/>
    </location>
</feature>
<name>A0A4Y2AZQ0_ARAVE</name>
<dbReference type="Proteomes" id="UP000499080">
    <property type="component" value="Unassembled WGS sequence"/>
</dbReference>
<dbReference type="EMBL" id="BGPR01157918">
    <property type="protein sequence ID" value="GBL84555.1"/>
    <property type="molecule type" value="Genomic_DNA"/>
</dbReference>
<keyword evidence="1" id="KW-0732">Signal</keyword>
<dbReference type="AlphaFoldDB" id="A0A4Y2AZQ0"/>
<evidence type="ECO:0000313" key="2">
    <source>
        <dbReference type="EMBL" id="GBL84555.1"/>
    </source>
</evidence>
<accession>A0A4Y2AZQ0</accession>
<feature type="signal peptide" evidence="1">
    <location>
        <begin position="1"/>
        <end position="18"/>
    </location>
</feature>
<sequence>MSSRQFLVLLDFLTYSCPSPYSSAYGKQLCHFPTFDQVDFASLIDRARRFFVPLVAVEPESTLGILIMSIKPEDFNNINNRKQKLNKLKSFIKAKNIFEAEKSTDYEGCSSPAIPSVAHHCTCGFQPFLLDGYDQFLLILPIC</sequence>
<evidence type="ECO:0000256" key="1">
    <source>
        <dbReference type="SAM" id="SignalP"/>
    </source>
</evidence>
<evidence type="ECO:0000313" key="3">
    <source>
        <dbReference type="Proteomes" id="UP000499080"/>
    </source>
</evidence>
<proteinExistence type="predicted"/>
<comment type="caution">
    <text evidence="2">The sequence shown here is derived from an EMBL/GenBank/DDBJ whole genome shotgun (WGS) entry which is preliminary data.</text>
</comment>